<keyword evidence="2" id="KW-0808">Transferase</keyword>
<dbReference type="PROSITE" id="PS00107">
    <property type="entry name" value="PROTEIN_KINASE_ATP"/>
    <property type="match status" value="1"/>
</dbReference>
<dbReference type="GO" id="GO:0005524">
    <property type="term" value="F:ATP binding"/>
    <property type="evidence" value="ECO:0007669"/>
    <property type="project" value="UniProtKB-UniRule"/>
</dbReference>
<protein>
    <recommendedName>
        <fullName evidence="7">Protein kinase domain-containing protein</fullName>
    </recommendedName>
</protein>
<keyword evidence="10" id="KW-1185">Reference proteome</keyword>
<dbReference type="GO" id="GO:0007165">
    <property type="term" value="P:signal transduction"/>
    <property type="evidence" value="ECO:0000318"/>
    <property type="project" value="GO_Central"/>
</dbReference>
<proteinExistence type="predicted"/>
<evidence type="ECO:0000256" key="5">
    <source>
        <dbReference type="ARBA" id="ARBA00022840"/>
    </source>
</evidence>
<dbReference type="InParanoid" id="A0A2K1KZN5"/>
<reference evidence="8 10" key="1">
    <citation type="journal article" date="2008" name="Science">
        <title>The Physcomitrella genome reveals evolutionary insights into the conquest of land by plants.</title>
        <authorList>
            <person name="Rensing S."/>
            <person name="Lang D."/>
            <person name="Zimmer A."/>
            <person name="Terry A."/>
            <person name="Salamov A."/>
            <person name="Shapiro H."/>
            <person name="Nishiyama T."/>
            <person name="Perroud P.-F."/>
            <person name="Lindquist E."/>
            <person name="Kamisugi Y."/>
            <person name="Tanahashi T."/>
            <person name="Sakakibara K."/>
            <person name="Fujita T."/>
            <person name="Oishi K."/>
            <person name="Shin-I T."/>
            <person name="Kuroki Y."/>
            <person name="Toyoda A."/>
            <person name="Suzuki Y."/>
            <person name="Hashimoto A."/>
            <person name="Yamaguchi K."/>
            <person name="Sugano A."/>
            <person name="Kohara Y."/>
            <person name="Fujiyama A."/>
            <person name="Anterola A."/>
            <person name="Aoki S."/>
            <person name="Ashton N."/>
            <person name="Barbazuk W.B."/>
            <person name="Barker E."/>
            <person name="Bennetzen J."/>
            <person name="Bezanilla M."/>
            <person name="Blankenship R."/>
            <person name="Cho S.H."/>
            <person name="Dutcher S."/>
            <person name="Estelle M."/>
            <person name="Fawcett J.A."/>
            <person name="Gundlach H."/>
            <person name="Hanada K."/>
            <person name="Heyl A."/>
            <person name="Hicks K.A."/>
            <person name="Hugh J."/>
            <person name="Lohr M."/>
            <person name="Mayer K."/>
            <person name="Melkozernov A."/>
            <person name="Murata T."/>
            <person name="Nelson D."/>
            <person name="Pils B."/>
            <person name="Prigge M."/>
            <person name="Reiss B."/>
            <person name="Renner T."/>
            <person name="Rombauts S."/>
            <person name="Rushton P."/>
            <person name="Sanderfoot A."/>
            <person name="Schween G."/>
            <person name="Shiu S.-H."/>
            <person name="Stueber K."/>
            <person name="Theodoulou F.L."/>
            <person name="Tu H."/>
            <person name="Van de Peer Y."/>
            <person name="Verrier P.J."/>
            <person name="Waters E."/>
            <person name="Wood A."/>
            <person name="Yang L."/>
            <person name="Cove D."/>
            <person name="Cuming A."/>
            <person name="Hasebe M."/>
            <person name="Lucas S."/>
            <person name="Mishler D.B."/>
            <person name="Reski R."/>
            <person name="Grigoriev I."/>
            <person name="Quatrano R.S."/>
            <person name="Boore J.L."/>
        </authorList>
    </citation>
    <scope>NUCLEOTIDE SEQUENCE [LARGE SCALE GENOMIC DNA]</scope>
    <source>
        <strain evidence="9 10">cv. Gransden 2004</strain>
    </source>
</reference>
<dbReference type="GO" id="GO:0004672">
    <property type="term" value="F:protein kinase activity"/>
    <property type="evidence" value="ECO:0000318"/>
    <property type="project" value="GO_Central"/>
</dbReference>
<dbReference type="InterPro" id="IPR017441">
    <property type="entry name" value="Protein_kinase_ATP_BS"/>
</dbReference>
<gene>
    <name evidence="8" type="ORF">PHYPA_002022</name>
</gene>
<evidence type="ECO:0000313" key="9">
    <source>
        <dbReference type="EnsemblPlants" id="Pp3c2_1120V3.1"/>
    </source>
</evidence>
<dbReference type="PANTHER" id="PTHR44329">
    <property type="entry name" value="SERINE/THREONINE-PROTEIN KINASE TNNI3K-RELATED"/>
    <property type="match status" value="1"/>
</dbReference>
<keyword evidence="5 6" id="KW-0067">ATP-binding</keyword>
<keyword evidence="4" id="KW-0418">Kinase</keyword>
<evidence type="ECO:0000256" key="4">
    <source>
        <dbReference type="ARBA" id="ARBA00022777"/>
    </source>
</evidence>
<feature type="domain" description="Protein kinase" evidence="7">
    <location>
        <begin position="264"/>
        <end position="546"/>
    </location>
</feature>
<dbReference type="Pfam" id="PF07714">
    <property type="entry name" value="PK_Tyr_Ser-Thr"/>
    <property type="match status" value="1"/>
</dbReference>
<dbReference type="InterPro" id="IPR029058">
    <property type="entry name" value="AB_hydrolase_fold"/>
</dbReference>
<evidence type="ECO:0000259" key="7">
    <source>
        <dbReference type="PROSITE" id="PS50011"/>
    </source>
</evidence>
<dbReference type="Proteomes" id="UP000006727">
    <property type="component" value="Chromosome 2"/>
</dbReference>
<evidence type="ECO:0000256" key="3">
    <source>
        <dbReference type="ARBA" id="ARBA00022741"/>
    </source>
</evidence>
<dbReference type="Gramene" id="Pp3c2_1120V3.1">
    <property type="protein sequence ID" value="Pp3c2_1120V3.1"/>
    <property type="gene ID" value="Pp3c2_1120"/>
</dbReference>
<dbReference type="InterPro" id="IPR001245">
    <property type="entry name" value="Ser-Thr/Tyr_kinase_cat_dom"/>
</dbReference>
<dbReference type="EnsemblPlants" id="Pp3c2_1120V3.1">
    <property type="protein sequence ID" value="Pp3c2_1120V3.1"/>
    <property type="gene ID" value="Pp3c2_1120"/>
</dbReference>
<feature type="binding site" evidence="6">
    <location>
        <position position="291"/>
    </location>
    <ligand>
        <name>ATP</name>
        <dbReference type="ChEBI" id="CHEBI:30616"/>
    </ligand>
</feature>
<keyword evidence="3 6" id="KW-0547">Nucleotide-binding</keyword>
<accession>A0A2K1KZN5</accession>
<dbReference type="Gene3D" id="3.30.200.20">
    <property type="entry name" value="Phosphorylase Kinase, domain 1"/>
    <property type="match status" value="1"/>
</dbReference>
<dbReference type="EMBL" id="ABEU02000002">
    <property type="protein sequence ID" value="PNR59231.1"/>
    <property type="molecule type" value="Genomic_DNA"/>
</dbReference>
<dbReference type="Gene3D" id="1.10.510.10">
    <property type="entry name" value="Transferase(Phosphotransferase) domain 1"/>
    <property type="match status" value="1"/>
</dbReference>
<evidence type="ECO:0000256" key="6">
    <source>
        <dbReference type="PROSITE-ProRule" id="PRU10141"/>
    </source>
</evidence>
<dbReference type="InterPro" id="IPR000719">
    <property type="entry name" value="Prot_kinase_dom"/>
</dbReference>
<evidence type="ECO:0000256" key="2">
    <source>
        <dbReference type="ARBA" id="ARBA00022679"/>
    </source>
</evidence>
<dbReference type="Gene3D" id="3.40.50.1820">
    <property type="entry name" value="alpha/beta hydrolase"/>
    <property type="match status" value="1"/>
</dbReference>
<dbReference type="PROSITE" id="PS00108">
    <property type="entry name" value="PROTEIN_KINASE_ST"/>
    <property type="match status" value="1"/>
</dbReference>
<dbReference type="GO" id="GO:0005737">
    <property type="term" value="C:cytoplasm"/>
    <property type="evidence" value="ECO:0000318"/>
    <property type="project" value="GO_Central"/>
</dbReference>
<dbReference type="PROSITE" id="PS50011">
    <property type="entry name" value="PROTEIN_KINASE_DOM"/>
    <property type="match status" value="1"/>
</dbReference>
<sequence length="921" mass="106244">MLTFPFCTQNLAKSWHSFSIIMVDYYVLSLASIDRLNGLVGGVWLELNKSLCKHLSQELQEHKKFLTRNSVKLRFRRDGSSKQRVAMRKLYAVIKQAEILVQQCCGRDKSVDPTWPHWLKRALTVREIKEDVFDIILHLRWWTAILEIIIISSTDKSLPRMGNEIGSQSGSYSEEESFILGALKFADEKFERDRGLIKKDLKDGAKKDRDHLIIKLKDFRESFSSEPETHGRNLYLISAQLLYLLSDIEAQTQTVDRDSDLNRFKILRNVGHGGSGVVSEVEWCEYVCALKQFPAATSTADRRESESLRRFHHPHIVKFFHDWEEFQHSYILMEAMPTDLEKHMANMKSRKSGPKRKHLNSLESPFSVPVAIDIMLQLVRGLCHMHEQDVIHRDIKLRNVLVRQVREDEVSELASLGYLHVKLGDFGLVREEIKSSYEGKISLKAGTSHYRAPELSDEEYVNGPKKYPKKADVWSFSIMAAEVLRGEEAFPGIASLGGLVGQLEAGLRPILPVDCPGYLKSCLEKCWRFDYKDRPRFSEVWKMLRLAELQSLGIVDSIPMEDPQPPERIPSNGSPGFSIQPGDVRQEIAKQSMEWTKLLRYVLKLLKLKFRFAKEEVPEGLSIHSQSFHQAPFDGLVNRVWPEASALDWELDVLFFEGNVGSRSQLSCRDTWLQRNQPNVFWPQEWLPKDVKRNIRVSVLDYTISWETNGLKELIEDMKDYWLFSDTSNENRNWQRPIVLVGHSLGCAVIQALVVNLAETAEKHQDSEDETEKRKAEISRAFLNSLAGFFFYAPPHTGLVRDYEIRKHVWGGLINSRQVLKNLYTGPPWLNEPFGCFLEFIKAKNISRSRQIRCTELNEGRYMQNKMVVQDSKVPIDGFQCEIISDSNHIDISKPVDRNHVTYQKLVEFLMEIELSEKSEG</sequence>
<dbReference type="SMART" id="SM00220">
    <property type="entry name" value="S_TKc"/>
    <property type="match status" value="1"/>
</dbReference>
<dbReference type="InterPro" id="IPR008271">
    <property type="entry name" value="Ser/Thr_kinase_AS"/>
</dbReference>
<dbReference type="EnsemblPlants" id="Pp3c2_1120V3.2">
    <property type="protein sequence ID" value="Pp3c2_1120V3.2"/>
    <property type="gene ID" value="Pp3c2_1120"/>
</dbReference>
<evidence type="ECO:0000313" key="8">
    <source>
        <dbReference type="EMBL" id="PNR59231.1"/>
    </source>
</evidence>
<dbReference type="AlphaFoldDB" id="A0A2K1KZN5"/>
<name>A0A2K1KZN5_PHYPA</name>
<evidence type="ECO:0000313" key="10">
    <source>
        <dbReference type="Proteomes" id="UP000006727"/>
    </source>
</evidence>
<dbReference type="Gramene" id="Pp3c2_1120V3.2">
    <property type="protein sequence ID" value="Pp3c2_1120V3.2"/>
    <property type="gene ID" value="Pp3c2_1120"/>
</dbReference>
<reference evidence="9" key="3">
    <citation type="submission" date="2020-12" db="UniProtKB">
        <authorList>
            <consortium name="EnsemblPlants"/>
        </authorList>
    </citation>
    <scope>IDENTIFICATION</scope>
</reference>
<organism evidence="8">
    <name type="scientific">Physcomitrium patens</name>
    <name type="common">Spreading-leaved earth moss</name>
    <name type="synonym">Physcomitrella patens</name>
    <dbReference type="NCBI Taxonomy" id="3218"/>
    <lineage>
        <taxon>Eukaryota</taxon>
        <taxon>Viridiplantae</taxon>
        <taxon>Streptophyta</taxon>
        <taxon>Embryophyta</taxon>
        <taxon>Bryophyta</taxon>
        <taxon>Bryophytina</taxon>
        <taxon>Bryopsida</taxon>
        <taxon>Funariidae</taxon>
        <taxon>Funariales</taxon>
        <taxon>Funariaceae</taxon>
        <taxon>Physcomitrium</taxon>
    </lineage>
</organism>
<reference evidence="8 10" key="2">
    <citation type="journal article" date="2018" name="Plant J.">
        <title>The Physcomitrella patens chromosome-scale assembly reveals moss genome structure and evolution.</title>
        <authorList>
            <person name="Lang D."/>
            <person name="Ullrich K.K."/>
            <person name="Murat F."/>
            <person name="Fuchs J."/>
            <person name="Jenkins J."/>
            <person name="Haas F.B."/>
            <person name="Piednoel M."/>
            <person name="Gundlach H."/>
            <person name="Van Bel M."/>
            <person name="Meyberg R."/>
            <person name="Vives C."/>
            <person name="Morata J."/>
            <person name="Symeonidi A."/>
            <person name="Hiss M."/>
            <person name="Muchero W."/>
            <person name="Kamisugi Y."/>
            <person name="Saleh O."/>
            <person name="Blanc G."/>
            <person name="Decker E.L."/>
            <person name="van Gessel N."/>
            <person name="Grimwood J."/>
            <person name="Hayes R.D."/>
            <person name="Graham S.W."/>
            <person name="Gunter L.E."/>
            <person name="McDaniel S.F."/>
            <person name="Hoernstein S.N.W."/>
            <person name="Larsson A."/>
            <person name="Li F.W."/>
            <person name="Perroud P.F."/>
            <person name="Phillips J."/>
            <person name="Ranjan P."/>
            <person name="Rokshar D.S."/>
            <person name="Rothfels C.J."/>
            <person name="Schneider L."/>
            <person name="Shu S."/>
            <person name="Stevenson D.W."/>
            <person name="Thummler F."/>
            <person name="Tillich M."/>
            <person name="Villarreal Aguilar J.C."/>
            <person name="Widiez T."/>
            <person name="Wong G.K."/>
            <person name="Wymore A."/>
            <person name="Zhang Y."/>
            <person name="Zimmer A.D."/>
            <person name="Quatrano R.S."/>
            <person name="Mayer K.F.X."/>
            <person name="Goodstein D."/>
            <person name="Casacuberta J.M."/>
            <person name="Vandepoele K."/>
            <person name="Reski R."/>
            <person name="Cuming A.C."/>
            <person name="Tuskan G.A."/>
            <person name="Maumus F."/>
            <person name="Salse J."/>
            <person name="Schmutz J."/>
            <person name="Rensing S.A."/>
        </authorList>
    </citation>
    <scope>NUCLEOTIDE SEQUENCE [LARGE SCALE GENOMIC DNA]</scope>
    <source>
        <strain evidence="9 10">cv. Gransden 2004</strain>
    </source>
</reference>
<dbReference type="InterPro" id="IPR011009">
    <property type="entry name" value="Kinase-like_dom_sf"/>
</dbReference>
<dbReference type="SUPFAM" id="SSF53474">
    <property type="entry name" value="alpha/beta-Hydrolases"/>
    <property type="match status" value="1"/>
</dbReference>
<dbReference type="PaxDb" id="3218-PP1S226_107V6.1"/>
<keyword evidence="1" id="KW-0723">Serine/threonine-protein kinase</keyword>
<evidence type="ECO:0000256" key="1">
    <source>
        <dbReference type="ARBA" id="ARBA00022527"/>
    </source>
</evidence>
<dbReference type="PANTHER" id="PTHR44329:SF260">
    <property type="entry name" value="PROTEIN KINASE DOMAIN-CONTAINING PROTEIN"/>
    <property type="match status" value="1"/>
</dbReference>
<dbReference type="SUPFAM" id="SSF56112">
    <property type="entry name" value="Protein kinase-like (PK-like)"/>
    <property type="match status" value="1"/>
</dbReference>
<dbReference type="InterPro" id="IPR051681">
    <property type="entry name" value="Ser/Thr_Kinases-Pseudokinases"/>
</dbReference>